<protein>
    <recommendedName>
        <fullName evidence="9">Endonuclease</fullName>
    </recommendedName>
</protein>
<dbReference type="InterPro" id="IPR001322">
    <property type="entry name" value="Lamin_tail_dom"/>
</dbReference>
<dbReference type="PROSITE" id="PS01123">
    <property type="entry name" value="TNASE_1"/>
    <property type="match status" value="1"/>
</dbReference>
<dbReference type="Gene3D" id="2.60.40.1260">
    <property type="entry name" value="Lamin Tail domain"/>
    <property type="match status" value="1"/>
</dbReference>
<dbReference type="Proteomes" id="UP000607197">
    <property type="component" value="Unassembled WGS sequence"/>
</dbReference>
<evidence type="ECO:0000256" key="2">
    <source>
        <dbReference type="ARBA" id="ARBA00022759"/>
    </source>
</evidence>
<feature type="domain" description="LTD" evidence="6">
    <location>
        <begin position="224"/>
        <end position="337"/>
    </location>
</feature>
<keyword evidence="3" id="KW-0378">Hydrolase</keyword>
<dbReference type="GO" id="GO:0016787">
    <property type="term" value="F:hydrolase activity"/>
    <property type="evidence" value="ECO:0007669"/>
    <property type="project" value="UniProtKB-KW"/>
</dbReference>
<evidence type="ECO:0000259" key="6">
    <source>
        <dbReference type="PROSITE" id="PS51841"/>
    </source>
</evidence>
<reference evidence="7" key="2">
    <citation type="submission" date="2020-09" db="EMBL/GenBank/DDBJ databases">
        <authorList>
            <person name="Sun Q."/>
            <person name="Ohkuma M."/>
        </authorList>
    </citation>
    <scope>NUCLEOTIDE SEQUENCE</scope>
    <source>
        <strain evidence="7">JCM 19596</strain>
    </source>
</reference>
<evidence type="ECO:0000256" key="4">
    <source>
        <dbReference type="SAM" id="MobiDB-lite"/>
    </source>
</evidence>
<organism evidence="7 8">
    <name type="scientific">Halocalculus aciditolerans</name>
    <dbReference type="NCBI Taxonomy" id="1383812"/>
    <lineage>
        <taxon>Archaea</taxon>
        <taxon>Methanobacteriati</taxon>
        <taxon>Methanobacteriota</taxon>
        <taxon>Stenosarchaea group</taxon>
        <taxon>Halobacteria</taxon>
        <taxon>Halobacteriales</taxon>
        <taxon>Halobacteriaceae</taxon>
        <taxon>Halocalculus</taxon>
    </lineage>
</organism>
<dbReference type="SUPFAM" id="SSF50199">
    <property type="entry name" value="Staphylococcal nuclease"/>
    <property type="match status" value="1"/>
</dbReference>
<dbReference type="PROSITE" id="PS51257">
    <property type="entry name" value="PROKAR_LIPOPROTEIN"/>
    <property type="match status" value="1"/>
</dbReference>
<dbReference type="Gene3D" id="2.40.50.90">
    <property type="match status" value="1"/>
</dbReference>
<dbReference type="RefSeq" id="WP_188977216.1">
    <property type="nucleotide sequence ID" value="NZ_BMPG01000002.1"/>
</dbReference>
<name>A0A830FIN3_9EURY</name>
<dbReference type="InterPro" id="IPR002071">
    <property type="entry name" value="Thermonucl_AS"/>
</dbReference>
<keyword evidence="1" id="KW-0540">Nuclease</keyword>
<dbReference type="InterPro" id="IPR036415">
    <property type="entry name" value="Lamin_tail_dom_sf"/>
</dbReference>
<evidence type="ECO:0000313" key="8">
    <source>
        <dbReference type="Proteomes" id="UP000607197"/>
    </source>
</evidence>
<dbReference type="Pfam" id="PF00932">
    <property type="entry name" value="LTD"/>
    <property type="match status" value="1"/>
</dbReference>
<feature type="domain" description="TNase-like" evidence="5">
    <location>
        <begin position="43"/>
        <end position="191"/>
    </location>
</feature>
<evidence type="ECO:0008006" key="9">
    <source>
        <dbReference type="Google" id="ProtNLM"/>
    </source>
</evidence>
<dbReference type="InterPro" id="IPR016071">
    <property type="entry name" value="Staphylococal_nuclease_OB-fold"/>
</dbReference>
<feature type="compositionally biased region" description="Low complexity" evidence="4">
    <location>
        <begin position="205"/>
        <end position="221"/>
    </location>
</feature>
<dbReference type="AlphaFoldDB" id="A0A830FIN3"/>
<dbReference type="EMBL" id="BMPG01000002">
    <property type="protein sequence ID" value="GGL56547.1"/>
    <property type="molecule type" value="Genomic_DNA"/>
</dbReference>
<evidence type="ECO:0000256" key="3">
    <source>
        <dbReference type="ARBA" id="ARBA00022801"/>
    </source>
</evidence>
<dbReference type="SUPFAM" id="SSF74853">
    <property type="entry name" value="Lamin A/C globular tail domain"/>
    <property type="match status" value="1"/>
</dbReference>
<gene>
    <name evidence="7" type="ORF">GCM10009039_13360</name>
</gene>
<dbReference type="GO" id="GO:0003676">
    <property type="term" value="F:nucleic acid binding"/>
    <property type="evidence" value="ECO:0007669"/>
    <property type="project" value="InterPro"/>
</dbReference>
<reference evidence="7" key="1">
    <citation type="journal article" date="2014" name="Int. J. Syst. Evol. Microbiol.">
        <title>Complete genome sequence of Corynebacterium casei LMG S-19264T (=DSM 44701T), isolated from a smear-ripened cheese.</title>
        <authorList>
            <consortium name="US DOE Joint Genome Institute (JGI-PGF)"/>
            <person name="Walter F."/>
            <person name="Albersmeier A."/>
            <person name="Kalinowski J."/>
            <person name="Ruckert C."/>
        </authorList>
    </citation>
    <scope>NUCLEOTIDE SEQUENCE</scope>
    <source>
        <strain evidence="7">JCM 19596</strain>
    </source>
</reference>
<sequence>MRAHATAALAVLLVLAGCAGVGPLPDASNAGAPTASGPSAGGDAVTVHVTRVVDGDTIDVTYANGTSDTVRLVGIDTPETHAENTPSEFTGVPETDAGRACLGRWGEEASAFATARLADRNVTLTFDPNTDRRGYYGRLLAYVSVGNTTYNYAAVAEGYARVYTDSEFSREDAYVRAADDARAANRGLWTCRTPATDGGTDTGRTDTGGTTTSDATTTTAADGGSASAALAVRVHADADGPDGENLNDEYVVLTNTGDSALAMGGWTVTDAADHTYTLPDEFTLPAGDAVTVHTGRGTDTANDLYWAAGSPLWNNDGDTVTVRAANGRRVAEHTYPG</sequence>
<dbReference type="GO" id="GO:0004519">
    <property type="term" value="F:endonuclease activity"/>
    <property type="evidence" value="ECO:0007669"/>
    <property type="project" value="UniProtKB-KW"/>
</dbReference>
<dbReference type="InterPro" id="IPR035437">
    <property type="entry name" value="SNase_OB-fold_sf"/>
</dbReference>
<evidence type="ECO:0000256" key="1">
    <source>
        <dbReference type="ARBA" id="ARBA00022722"/>
    </source>
</evidence>
<dbReference type="PANTHER" id="PTHR12302">
    <property type="entry name" value="EBNA2 BINDING PROTEIN P100"/>
    <property type="match status" value="1"/>
</dbReference>
<evidence type="ECO:0000259" key="5">
    <source>
        <dbReference type="PROSITE" id="PS50830"/>
    </source>
</evidence>
<evidence type="ECO:0000313" key="7">
    <source>
        <dbReference type="EMBL" id="GGL56547.1"/>
    </source>
</evidence>
<feature type="region of interest" description="Disordered" evidence="4">
    <location>
        <begin position="193"/>
        <end position="221"/>
    </location>
</feature>
<dbReference type="Pfam" id="PF00565">
    <property type="entry name" value="SNase"/>
    <property type="match status" value="1"/>
</dbReference>
<dbReference type="OrthoDB" id="3327at2157"/>
<keyword evidence="2" id="KW-0255">Endonuclease</keyword>
<accession>A0A830FIN3</accession>
<dbReference type="PROSITE" id="PS50830">
    <property type="entry name" value="TNASE_3"/>
    <property type="match status" value="1"/>
</dbReference>
<dbReference type="PANTHER" id="PTHR12302:SF3">
    <property type="entry name" value="SERINE_THREONINE-PROTEIN KINASE 31"/>
    <property type="match status" value="1"/>
</dbReference>
<proteinExistence type="predicted"/>
<comment type="caution">
    <text evidence="7">The sequence shown here is derived from an EMBL/GenBank/DDBJ whole genome shotgun (WGS) entry which is preliminary data.</text>
</comment>
<keyword evidence="8" id="KW-1185">Reference proteome</keyword>
<dbReference type="PROSITE" id="PS51841">
    <property type="entry name" value="LTD"/>
    <property type="match status" value="1"/>
</dbReference>
<dbReference type="SMART" id="SM00318">
    <property type="entry name" value="SNc"/>
    <property type="match status" value="1"/>
</dbReference>